<evidence type="ECO:0000313" key="2">
    <source>
        <dbReference type="Proteomes" id="UP001500880"/>
    </source>
</evidence>
<keyword evidence="2" id="KW-1185">Reference proteome</keyword>
<sequence>MYVHDPLLSPEMKLAGFSTFLTMSEVAEASQGQVPPLLWIRIYLILTNSLLQ</sequence>
<comment type="caution">
    <text evidence="1">The sequence shown here is derived from an EMBL/GenBank/DDBJ whole genome shotgun (WGS) entry which is preliminary data.</text>
</comment>
<dbReference type="EMBL" id="BAAADO010000009">
    <property type="protein sequence ID" value="GAA0502674.1"/>
    <property type="molecule type" value="Genomic_DNA"/>
</dbReference>
<organism evidence="1 2">
    <name type="scientific">Salinibacillus aidingensis</name>
    <dbReference type="NCBI Taxonomy" id="237684"/>
    <lineage>
        <taxon>Bacteria</taxon>
        <taxon>Bacillati</taxon>
        <taxon>Bacillota</taxon>
        <taxon>Bacilli</taxon>
        <taxon>Bacillales</taxon>
        <taxon>Bacillaceae</taxon>
        <taxon>Salinibacillus</taxon>
    </lineage>
</organism>
<dbReference type="Proteomes" id="UP001500880">
    <property type="component" value="Unassembled WGS sequence"/>
</dbReference>
<name>A0ABN1BPZ5_9BACI</name>
<gene>
    <name evidence="1" type="ORF">GCM10008986_32840</name>
</gene>
<accession>A0ABN1BPZ5</accession>
<evidence type="ECO:0000313" key="1">
    <source>
        <dbReference type="EMBL" id="GAA0502674.1"/>
    </source>
</evidence>
<reference evidence="1 2" key="1">
    <citation type="journal article" date="2019" name="Int. J. Syst. Evol. Microbiol.">
        <title>The Global Catalogue of Microorganisms (GCM) 10K type strain sequencing project: providing services to taxonomists for standard genome sequencing and annotation.</title>
        <authorList>
            <consortium name="The Broad Institute Genomics Platform"/>
            <consortium name="The Broad Institute Genome Sequencing Center for Infectious Disease"/>
            <person name="Wu L."/>
            <person name="Ma J."/>
        </authorList>
    </citation>
    <scope>NUCLEOTIDE SEQUENCE [LARGE SCALE GENOMIC DNA]</scope>
    <source>
        <strain evidence="1 2">JCM 12389</strain>
    </source>
</reference>
<proteinExistence type="predicted"/>
<protein>
    <submittedName>
        <fullName evidence="1">Uncharacterized protein</fullName>
    </submittedName>
</protein>